<accession>A0A0J1IEZ9</accession>
<evidence type="ECO:0000256" key="1">
    <source>
        <dbReference type="HAMAP-Rule" id="MF_00707"/>
    </source>
</evidence>
<dbReference type="EMBL" id="LDPH01000020">
    <property type="protein sequence ID" value="KLV24529.1"/>
    <property type="molecule type" value="Genomic_DNA"/>
</dbReference>
<dbReference type="RefSeq" id="WP_047943609.1">
    <property type="nucleotide sequence ID" value="NZ_CP026031.1"/>
</dbReference>
<gene>
    <name evidence="3" type="ORF">ABW02_17750</name>
    <name evidence="4" type="ORF">CHH57_15715</name>
</gene>
<dbReference type="InterPro" id="IPR008310">
    <property type="entry name" value="UPF0735_ACT_dom-cont"/>
</dbReference>
<dbReference type="GeneID" id="56350653"/>
<sequence>MKQSKIDHKFFIVREDVLSEAMRKTLDAKELLERGKAESVHEAVKKVDLSRSAFYKYRDTIFPFHTIVKERLITLFFYIEDRSGTLSKLLSVVASAGCNVLTIHQTIPLQGRANVTLSLNTAEMEISIDMLLERLRMLEFVEKVDVLSTGA</sequence>
<feature type="domain" description="ACT" evidence="2">
    <location>
        <begin position="74"/>
        <end position="149"/>
    </location>
</feature>
<evidence type="ECO:0000313" key="5">
    <source>
        <dbReference type="Proteomes" id="UP000036045"/>
    </source>
</evidence>
<reference evidence="3 5" key="1">
    <citation type="submission" date="2015-05" db="EMBL/GenBank/DDBJ databases">
        <title>Whole genome sequence and identification of bacterial endophytes from Costus igneus.</title>
        <authorList>
            <person name="Lee Y.P."/>
            <person name="Gan H.M."/>
            <person name="Eng W."/>
            <person name="Wheatley M.S."/>
            <person name="Caraballo A."/>
            <person name="Polter S."/>
            <person name="Savka M.A."/>
            <person name="Hudson A.O."/>
        </authorList>
    </citation>
    <scope>NUCLEOTIDE SEQUENCE [LARGE SCALE GENOMIC DNA]</scope>
    <source>
        <strain evidence="3 5">RIT379</strain>
    </source>
</reference>
<dbReference type="KEGG" id="bcir:C2I06_10795"/>
<dbReference type="InterPro" id="IPR002912">
    <property type="entry name" value="ACT_dom"/>
</dbReference>
<comment type="caution">
    <text evidence="3">The sequence shown here is derived from an EMBL/GenBank/DDBJ whole genome shotgun (WGS) entry which is preliminary data.</text>
</comment>
<reference evidence="4 6" key="2">
    <citation type="submission" date="2017-07" db="EMBL/GenBank/DDBJ databases">
        <title>Isolation and whole genome analysis of endospore-forming bacteria from heroin.</title>
        <authorList>
            <person name="Kalinowski J."/>
            <person name="Ahrens B."/>
            <person name="Al-Dilaimi A."/>
            <person name="Winkler A."/>
            <person name="Wibberg D."/>
            <person name="Schleenbecker U."/>
            <person name="Ruckert C."/>
            <person name="Wolfel R."/>
            <person name="Grass G."/>
        </authorList>
    </citation>
    <scope>NUCLEOTIDE SEQUENCE [LARGE SCALE GENOMIC DNA]</scope>
    <source>
        <strain evidence="4 6">7521-2</strain>
    </source>
</reference>
<organism evidence="3 5">
    <name type="scientific">Niallia circulans</name>
    <name type="common">Bacillus circulans</name>
    <dbReference type="NCBI Taxonomy" id="1397"/>
    <lineage>
        <taxon>Bacteria</taxon>
        <taxon>Bacillati</taxon>
        <taxon>Bacillota</taxon>
        <taxon>Bacilli</taxon>
        <taxon>Bacillales</taxon>
        <taxon>Bacillaceae</taxon>
        <taxon>Niallia</taxon>
    </lineage>
</organism>
<name>A0A0J1IEZ9_NIACI</name>
<dbReference type="Pfam" id="PF01842">
    <property type="entry name" value="ACT"/>
    <property type="match status" value="1"/>
</dbReference>
<evidence type="ECO:0000313" key="3">
    <source>
        <dbReference type="EMBL" id="KLV24529.1"/>
    </source>
</evidence>
<dbReference type="CDD" id="cd04888">
    <property type="entry name" value="ACT_PheB-BS"/>
    <property type="match status" value="1"/>
</dbReference>
<dbReference type="AlphaFoldDB" id="A0A0J1IEZ9"/>
<dbReference type="EMBL" id="NPBQ01000094">
    <property type="protein sequence ID" value="PAD82313.1"/>
    <property type="molecule type" value="Genomic_DNA"/>
</dbReference>
<dbReference type="HAMAP" id="MF_00707">
    <property type="entry name" value="UPF0735"/>
    <property type="match status" value="1"/>
</dbReference>
<dbReference type="OrthoDB" id="9788773at2"/>
<dbReference type="NCBIfam" id="NF003361">
    <property type="entry name" value="PRK04435.1"/>
    <property type="match status" value="1"/>
</dbReference>
<evidence type="ECO:0000313" key="6">
    <source>
        <dbReference type="Proteomes" id="UP000216961"/>
    </source>
</evidence>
<dbReference type="PIRSF" id="PIRSF025624">
    <property type="entry name" value="ACT_PheB"/>
    <property type="match status" value="1"/>
</dbReference>
<dbReference type="SUPFAM" id="SSF55021">
    <property type="entry name" value="ACT-like"/>
    <property type="match status" value="1"/>
</dbReference>
<dbReference type="PATRIC" id="fig|1397.4.peg.2250"/>
<protein>
    <recommendedName>
        <fullName evidence="1">UPF0735 ACT domain-containing protein ABW02_17750</fullName>
    </recommendedName>
</protein>
<dbReference type="Proteomes" id="UP000036045">
    <property type="component" value="Unassembled WGS sequence"/>
</dbReference>
<dbReference type="Gene3D" id="3.30.70.260">
    <property type="match status" value="1"/>
</dbReference>
<dbReference type="Proteomes" id="UP000216961">
    <property type="component" value="Unassembled WGS sequence"/>
</dbReference>
<proteinExistence type="inferred from homology"/>
<keyword evidence="5" id="KW-1185">Reference proteome</keyword>
<dbReference type="PROSITE" id="PS51671">
    <property type="entry name" value="ACT"/>
    <property type="match status" value="1"/>
</dbReference>
<evidence type="ECO:0000313" key="4">
    <source>
        <dbReference type="EMBL" id="PAD82313.1"/>
    </source>
</evidence>
<evidence type="ECO:0000259" key="2">
    <source>
        <dbReference type="PROSITE" id="PS51671"/>
    </source>
</evidence>
<dbReference type="InterPro" id="IPR045865">
    <property type="entry name" value="ACT-like_dom_sf"/>
</dbReference>
<comment type="similarity">
    <text evidence="1">Belongs to the UPF0735 family.</text>
</comment>